<keyword evidence="3" id="KW-0689">Ribosomal protein</keyword>
<reference evidence="7 8" key="1">
    <citation type="submission" date="2019-01" db="EMBL/GenBank/DDBJ databases">
        <title>Sequencing of cultivated peanut Arachis hypogaea provides insights into genome evolution and oil improvement.</title>
        <authorList>
            <person name="Chen X."/>
        </authorList>
    </citation>
    <scope>NUCLEOTIDE SEQUENCE [LARGE SCALE GENOMIC DNA]</scope>
    <source>
        <strain evidence="8">cv. Fuhuasheng</strain>
        <tissue evidence="7">Leaves</tissue>
    </source>
</reference>
<gene>
    <name evidence="7" type="ORF">Ahy_B06g081623</name>
</gene>
<dbReference type="EMBL" id="SDMP01000016">
    <property type="protein sequence ID" value="RYR02800.1"/>
    <property type="molecule type" value="Genomic_DNA"/>
</dbReference>
<feature type="region of interest" description="Disordered" evidence="5">
    <location>
        <begin position="278"/>
        <end position="304"/>
    </location>
</feature>
<dbReference type="InterPro" id="IPR023575">
    <property type="entry name" value="Ribosomal_uS19_SF"/>
</dbReference>
<proteinExistence type="inferred from homology"/>
<evidence type="ECO:0000256" key="4">
    <source>
        <dbReference type="ARBA" id="ARBA00023274"/>
    </source>
</evidence>
<dbReference type="STRING" id="3818.A0A444YLG5"/>
<dbReference type="Gene3D" id="2.60.40.1960">
    <property type="match status" value="1"/>
</dbReference>
<evidence type="ECO:0000259" key="6">
    <source>
        <dbReference type="Pfam" id="PF00026"/>
    </source>
</evidence>
<accession>A0A444YLG5</accession>
<dbReference type="InterPro" id="IPR033121">
    <property type="entry name" value="PEPTIDASE_A1"/>
</dbReference>
<dbReference type="GO" id="GO:0004190">
    <property type="term" value="F:aspartic-type endopeptidase activity"/>
    <property type="evidence" value="ECO:0007669"/>
    <property type="project" value="InterPro"/>
</dbReference>
<dbReference type="SUPFAM" id="SSF50630">
    <property type="entry name" value="Acid proteases"/>
    <property type="match status" value="1"/>
</dbReference>
<comment type="similarity">
    <text evidence="1">Belongs to the universal ribosomal protein uS19 family.</text>
</comment>
<dbReference type="GO" id="GO:0003735">
    <property type="term" value="F:structural constituent of ribosome"/>
    <property type="evidence" value="ECO:0007669"/>
    <property type="project" value="InterPro"/>
</dbReference>
<comment type="similarity">
    <text evidence="2">Belongs to the peptidase A1 family.</text>
</comment>
<dbReference type="GO" id="GO:0005840">
    <property type="term" value="C:ribosome"/>
    <property type="evidence" value="ECO:0007669"/>
    <property type="project" value="UniProtKB-KW"/>
</dbReference>
<dbReference type="GO" id="GO:0006412">
    <property type="term" value="P:translation"/>
    <property type="evidence" value="ECO:0007669"/>
    <property type="project" value="InterPro"/>
</dbReference>
<dbReference type="GO" id="GO:1990904">
    <property type="term" value="C:ribonucleoprotein complex"/>
    <property type="evidence" value="ECO:0007669"/>
    <property type="project" value="UniProtKB-KW"/>
</dbReference>
<evidence type="ECO:0000313" key="8">
    <source>
        <dbReference type="Proteomes" id="UP000289738"/>
    </source>
</evidence>
<evidence type="ECO:0000256" key="2">
    <source>
        <dbReference type="ARBA" id="ARBA00007447"/>
    </source>
</evidence>
<name>A0A444YLG5_ARAHY</name>
<feature type="compositionally biased region" description="Acidic residues" evidence="5">
    <location>
        <begin position="291"/>
        <end position="304"/>
    </location>
</feature>
<evidence type="ECO:0000256" key="3">
    <source>
        <dbReference type="ARBA" id="ARBA00022980"/>
    </source>
</evidence>
<evidence type="ECO:0000313" key="7">
    <source>
        <dbReference type="EMBL" id="RYR02800.1"/>
    </source>
</evidence>
<protein>
    <recommendedName>
        <fullName evidence="6">Peptidase A1 domain-containing protein</fullName>
    </recommendedName>
</protein>
<evidence type="ECO:0000256" key="5">
    <source>
        <dbReference type="SAM" id="MobiDB-lite"/>
    </source>
</evidence>
<dbReference type="Gene3D" id="3.30.860.10">
    <property type="entry name" value="30s Ribosomal Protein S19, Chain A"/>
    <property type="match status" value="1"/>
</dbReference>
<evidence type="ECO:0000256" key="1">
    <source>
        <dbReference type="ARBA" id="ARBA00007345"/>
    </source>
</evidence>
<dbReference type="PANTHER" id="PTHR47966:SF20">
    <property type="entry name" value="ASPARTIC PROTEINASE-LIKE"/>
    <property type="match status" value="1"/>
</dbReference>
<comment type="caution">
    <text evidence="7">The sequence shown here is derived from an EMBL/GenBank/DDBJ whole genome shotgun (WGS) entry which is preliminary data.</text>
</comment>
<sequence length="329" mass="37358">MASRSVDGDDATAAVEPSTPARISFLSSSLLPRPYLPYFPIFLSFFFLSRWRKLWGCGLFGERSYTGAPKKRTFKMFSFRGVDLDALLDMSTDEVVKLFTIRARRRFQRGLTHKPMALIKKLRTSCKIPYGHGSIYRFFSQDVVKVGDIVIKDQVIIKQYCMISGVTSLKYDSSKEYNMIDQGYIYQNVFSLWLNKDPMAEIGGEIVFGGINSRHFRGEHTYVPISQKSYWQVNSRFRTSSLILLINHIDVGDVLLANRSTITYLLLSFLRKAIQEEEEEEEKEKPPYANLEEEEGGGGEEEELACANLEEEDIVIVDSGTSSIAGPTV</sequence>
<dbReference type="PANTHER" id="PTHR47966">
    <property type="entry name" value="BETA-SITE APP-CLEAVING ENZYME, ISOFORM A-RELATED"/>
    <property type="match status" value="1"/>
</dbReference>
<feature type="domain" description="Peptidase A1" evidence="6">
    <location>
        <begin position="120"/>
        <end position="235"/>
    </location>
</feature>
<keyword evidence="4" id="KW-0687">Ribonucleoprotein</keyword>
<organism evidence="7 8">
    <name type="scientific">Arachis hypogaea</name>
    <name type="common">Peanut</name>
    <dbReference type="NCBI Taxonomy" id="3818"/>
    <lineage>
        <taxon>Eukaryota</taxon>
        <taxon>Viridiplantae</taxon>
        <taxon>Streptophyta</taxon>
        <taxon>Embryophyta</taxon>
        <taxon>Tracheophyta</taxon>
        <taxon>Spermatophyta</taxon>
        <taxon>Magnoliopsida</taxon>
        <taxon>eudicotyledons</taxon>
        <taxon>Gunneridae</taxon>
        <taxon>Pentapetalae</taxon>
        <taxon>rosids</taxon>
        <taxon>fabids</taxon>
        <taxon>Fabales</taxon>
        <taxon>Fabaceae</taxon>
        <taxon>Papilionoideae</taxon>
        <taxon>50 kb inversion clade</taxon>
        <taxon>dalbergioids sensu lato</taxon>
        <taxon>Dalbergieae</taxon>
        <taxon>Pterocarpus clade</taxon>
        <taxon>Arachis</taxon>
    </lineage>
</organism>
<dbReference type="InterPro" id="IPR001461">
    <property type="entry name" value="Aspartic_peptidase_A1"/>
</dbReference>
<dbReference type="AlphaFoldDB" id="A0A444YLG5"/>
<dbReference type="Proteomes" id="UP000289738">
    <property type="component" value="Chromosome B06"/>
</dbReference>
<keyword evidence="8" id="KW-1185">Reference proteome</keyword>
<dbReference type="InterPro" id="IPR021109">
    <property type="entry name" value="Peptidase_aspartic_dom_sf"/>
</dbReference>
<dbReference type="Pfam" id="PF00026">
    <property type="entry name" value="Asp"/>
    <property type="match status" value="1"/>
</dbReference>
<dbReference type="GO" id="GO:0006508">
    <property type="term" value="P:proteolysis"/>
    <property type="evidence" value="ECO:0007669"/>
    <property type="project" value="InterPro"/>
</dbReference>